<dbReference type="PANTHER" id="PTHR13062:SF9">
    <property type="entry name" value="MICROBIAL COLLAGENASE"/>
    <property type="match status" value="1"/>
</dbReference>
<dbReference type="PRINTS" id="PR00931">
    <property type="entry name" value="MICOLLPTASE"/>
</dbReference>
<evidence type="ECO:0000256" key="14">
    <source>
        <dbReference type="ARBA" id="ARBA00023145"/>
    </source>
</evidence>
<dbReference type="GO" id="GO:0005576">
    <property type="term" value="C:extracellular region"/>
    <property type="evidence" value="ECO:0007669"/>
    <property type="project" value="UniProtKB-SubCell"/>
</dbReference>
<evidence type="ECO:0000259" key="19">
    <source>
        <dbReference type="Pfam" id="PF15780"/>
    </source>
</evidence>
<evidence type="ECO:0000256" key="6">
    <source>
        <dbReference type="ARBA" id="ARBA00022490"/>
    </source>
</evidence>
<keyword evidence="11 20" id="KW-0378">Hydrolase</keyword>
<evidence type="ECO:0000256" key="11">
    <source>
        <dbReference type="ARBA" id="ARBA00022801"/>
    </source>
</evidence>
<keyword evidence="7" id="KW-0964">Secreted</keyword>
<comment type="cofactor">
    <cofactor evidence="2">
        <name>Zn(2+)</name>
        <dbReference type="ChEBI" id="CHEBI:29105"/>
    </cofactor>
</comment>
<dbReference type="GO" id="GO:0004222">
    <property type="term" value="F:metalloendopeptidase activity"/>
    <property type="evidence" value="ECO:0007669"/>
    <property type="project" value="UniProtKB-EC"/>
</dbReference>
<evidence type="ECO:0000256" key="16">
    <source>
        <dbReference type="SAM" id="MobiDB-lite"/>
    </source>
</evidence>
<evidence type="ECO:0000256" key="10">
    <source>
        <dbReference type="ARBA" id="ARBA00022729"/>
    </source>
</evidence>
<dbReference type="Pfam" id="PF01752">
    <property type="entry name" value="Peptidase_M9"/>
    <property type="match status" value="1"/>
</dbReference>
<dbReference type="GO" id="GO:0006508">
    <property type="term" value="P:proteolysis"/>
    <property type="evidence" value="ECO:0007669"/>
    <property type="project" value="UniProtKB-KW"/>
</dbReference>
<dbReference type="InterPro" id="IPR007280">
    <property type="entry name" value="Peptidase_C_arc/bac"/>
</dbReference>
<evidence type="ECO:0000256" key="1">
    <source>
        <dbReference type="ARBA" id="ARBA00000424"/>
    </source>
</evidence>
<dbReference type="InterPro" id="IPR002169">
    <property type="entry name" value="Peptidase_M9A/M9B"/>
</dbReference>
<dbReference type="GO" id="GO:0005737">
    <property type="term" value="C:cytoplasm"/>
    <property type="evidence" value="ECO:0007669"/>
    <property type="project" value="UniProtKB-SubCell"/>
</dbReference>
<evidence type="ECO:0000259" key="17">
    <source>
        <dbReference type="Pfam" id="PF04151"/>
    </source>
</evidence>
<evidence type="ECO:0000256" key="12">
    <source>
        <dbReference type="ARBA" id="ARBA00022833"/>
    </source>
</evidence>
<dbReference type="NCBIfam" id="NF012200">
    <property type="entry name" value="choice_anch_D"/>
    <property type="match status" value="1"/>
</dbReference>
<evidence type="ECO:0000256" key="13">
    <source>
        <dbReference type="ARBA" id="ARBA00023049"/>
    </source>
</evidence>
<proteinExistence type="predicted"/>
<dbReference type="Gene3D" id="2.60.120.380">
    <property type="match status" value="1"/>
</dbReference>
<evidence type="ECO:0000256" key="15">
    <source>
        <dbReference type="PIRSR" id="PIRSR602169-1"/>
    </source>
</evidence>
<dbReference type="Gene3D" id="3.40.30.160">
    <property type="entry name" value="Collagenase ColT, N-terminal domain"/>
    <property type="match status" value="1"/>
</dbReference>
<evidence type="ECO:0000259" key="18">
    <source>
        <dbReference type="Pfam" id="PF08453"/>
    </source>
</evidence>
<keyword evidence="10" id="KW-0732">Signal</keyword>
<feature type="active site" evidence="15">
    <location>
        <position position="498"/>
    </location>
</feature>
<comment type="catalytic activity">
    <reaction evidence="1">
        <text>Digestion of native collagen in the triple helical region at Xaa-|-Gly bonds. With synthetic peptides, a preference is shown for Gly at P3 and P1', Pro and Ala at P2 and P2', and hydroxyproline, Ala or Arg at P3'.</text>
        <dbReference type="EC" id="3.4.24.3"/>
    </reaction>
</comment>
<keyword evidence="12" id="KW-0862">Zinc</keyword>
<keyword evidence="9" id="KW-0479">Metal-binding</keyword>
<keyword evidence="14" id="KW-0865">Zymogen</keyword>
<sequence length="960" mass="100833">MSQHKRSMRPAPAANANAVKAIVHAKSGTPDFRPRPPVGARLPERYLDYDHSPQTSSARFIVDNSTQAKHFAQLDTRSHTAAVAAAVASCDTNAFASASSSTMGELVRTSTLDCLNTLFSVSGSTGASVFSASKMSAVANYAAAYAASYPGDDTTGVQQFALYLRAGYYVQYYNSSSIPTYPSSVTSGVTAYLDAFFASSHSYDVNDAHGAVLNEVITLTASSNQEARYASRYKALLNDYNSSYNAYYNMQAAMDSVLTAYFQGAWQPDWVSTVNSDTSMVTTLYDFVTHSSFNANTSNEWLTRDAAGELAHFLDNTVYAANVVSTAKPLVAGVISSYNYTNNGPSIFIAAVSGQDYYDSANCSYYGTCNTKADVKAYVQGQTYQCPGDAIKIVSQGMTAQQFSDSCATLHNEVAYIHGLMQDSGAVAGDNTIGLEIDEFNSSADYATYAGYLYGISTNNGGLSMEGDPSQPGNVAHFYCYHADWITADWEIWNLWHEFTHYMDAKYDLAGDFSAAPTSNADLPYSTVWWIEGFAEYVSYSYRNLVDSGAVSTATNHSYTLPTLFDNTYDMSNYEDRTYPGGYLAVNFMINNHRADIDTMLGIFRAGAYGTSYHTFMDGIRNSYSSEFEAFETCFANNGGTGGCGGGGGGGGPTASLSSGSLTFGSTNVGSTSAAQNVSLINNGPGTLSVSSVSISGDYLQTNNCNSALPSGSSCTVSVTFKPTASGTRTGSLTVSDNATNGPQTASLTGTGASSSGSVLTNGVGVAISDASANHPQNWTMVVPAGATNLVFSISGGTGDADLYVKFGSAATTSSYDCRPYIGGNNETCTIANVQAGTYSVMVNGYSAYSGVTLKGSYAGGGTGGGGNISFAGTVATQGGYAYTPQFTSGAGNATATLSVPSGTQWRFDVIDNSANQVLKEKSGSGPLNLTFTATAGHSYSFFVESTLGSGAWSITGSHP</sequence>
<keyword evidence="8" id="KW-0645">Protease</keyword>
<dbReference type="Pfam" id="PF15780">
    <property type="entry name" value="ASH"/>
    <property type="match status" value="1"/>
</dbReference>
<name>A0AB74UM65_9GAMM</name>
<organism evidence="20">
    <name type="scientific">Rhodanobacter sp. FW102-FHT14D07</name>
    <dbReference type="NCBI Taxonomy" id="3351462"/>
    <lineage>
        <taxon>Bacteria</taxon>
        <taxon>Pseudomonadati</taxon>
        <taxon>Pseudomonadota</taxon>
        <taxon>Gammaproteobacteria</taxon>
        <taxon>Lysobacterales</taxon>
        <taxon>Rhodanobacteraceae</taxon>
        <taxon>Rhodanobacter</taxon>
    </lineage>
</organism>
<feature type="domain" description="Peptidase C-terminal archaeal/bacterial" evidence="17">
    <location>
        <begin position="779"/>
        <end position="845"/>
    </location>
</feature>
<dbReference type="InterPro" id="IPR013783">
    <property type="entry name" value="Ig-like_fold"/>
</dbReference>
<comment type="subcellular location">
    <subcellularLocation>
        <location evidence="3">Cytoplasm</location>
    </subcellularLocation>
    <subcellularLocation>
        <location evidence="4">Secreted</location>
    </subcellularLocation>
</comment>
<evidence type="ECO:0000313" key="20">
    <source>
        <dbReference type="EMBL" id="XIA17658.1"/>
    </source>
</evidence>
<evidence type="ECO:0000256" key="5">
    <source>
        <dbReference type="ARBA" id="ARBA00012653"/>
    </source>
</evidence>
<dbReference type="RefSeq" id="WP_395116124.1">
    <property type="nucleotide sequence ID" value="NZ_CP170721.1"/>
</dbReference>
<feature type="compositionally biased region" description="Polar residues" evidence="16">
    <location>
        <begin position="725"/>
        <end position="744"/>
    </location>
</feature>
<dbReference type="Pfam" id="PF08453">
    <property type="entry name" value="Peptidase_M9_N"/>
    <property type="match status" value="1"/>
</dbReference>
<accession>A0AB74UM65</accession>
<dbReference type="EMBL" id="CP170721">
    <property type="protein sequence ID" value="XIA17658.1"/>
    <property type="molecule type" value="Genomic_DNA"/>
</dbReference>
<dbReference type="Gene3D" id="1.10.390.20">
    <property type="match status" value="1"/>
</dbReference>
<dbReference type="EC" id="3.4.24.3" evidence="5"/>
<feature type="domain" description="Peptidase M9 collagenase N-terminal" evidence="18">
    <location>
        <begin position="90"/>
        <end position="271"/>
    </location>
</feature>
<gene>
    <name evidence="20" type="ORF">ACFYG5_13970</name>
</gene>
<dbReference type="Pfam" id="PF04151">
    <property type="entry name" value="PPC"/>
    <property type="match status" value="1"/>
</dbReference>
<feature type="compositionally biased region" description="Low complexity" evidence="16">
    <location>
        <begin position="745"/>
        <end position="755"/>
    </location>
</feature>
<dbReference type="PANTHER" id="PTHR13062">
    <property type="entry name" value="COLLAGENASE"/>
    <property type="match status" value="1"/>
</dbReference>
<keyword evidence="13" id="KW-0482">Metalloprotease</keyword>
<protein>
    <recommendedName>
        <fullName evidence="5">microbial collagenase</fullName>
        <ecNumber evidence="5">3.4.24.3</ecNumber>
    </recommendedName>
</protein>
<reference evidence="20" key="1">
    <citation type="submission" date="2024-10" db="EMBL/GenBank/DDBJ databases">
        <authorList>
            <person name="Lesea H.P."/>
            <person name="Kuehl J.V."/>
            <person name="Chandonia J.-M."/>
        </authorList>
    </citation>
    <scope>NUCLEOTIDE SEQUENCE</scope>
    <source>
        <strain evidence="20">FW102-FHT14D07</strain>
    </source>
</reference>
<feature type="region of interest" description="Disordered" evidence="16">
    <location>
        <begin position="725"/>
        <end position="755"/>
    </location>
</feature>
<keyword evidence="6" id="KW-0963">Cytoplasm</keyword>
<evidence type="ECO:0000256" key="2">
    <source>
        <dbReference type="ARBA" id="ARBA00001947"/>
    </source>
</evidence>
<evidence type="ECO:0000256" key="4">
    <source>
        <dbReference type="ARBA" id="ARBA00004613"/>
    </source>
</evidence>
<evidence type="ECO:0000256" key="8">
    <source>
        <dbReference type="ARBA" id="ARBA00022670"/>
    </source>
</evidence>
<evidence type="ECO:0000256" key="7">
    <source>
        <dbReference type="ARBA" id="ARBA00022525"/>
    </source>
</evidence>
<dbReference type="InterPro" id="IPR031549">
    <property type="entry name" value="ASH"/>
</dbReference>
<dbReference type="GO" id="GO:0008270">
    <property type="term" value="F:zinc ion binding"/>
    <property type="evidence" value="ECO:0007669"/>
    <property type="project" value="InterPro"/>
</dbReference>
<evidence type="ECO:0000256" key="9">
    <source>
        <dbReference type="ARBA" id="ARBA00022723"/>
    </source>
</evidence>
<feature type="domain" description="Abnormal spindle-like microcephaly-associated protein ASH" evidence="19">
    <location>
        <begin position="660"/>
        <end position="744"/>
    </location>
</feature>
<dbReference type="AlphaFoldDB" id="A0AB74UM65"/>
<dbReference type="InterPro" id="IPR013661">
    <property type="entry name" value="Peptidase_M9_N_dom"/>
</dbReference>
<dbReference type="Gene3D" id="2.60.40.10">
    <property type="entry name" value="Immunoglobulins"/>
    <property type="match status" value="1"/>
</dbReference>
<evidence type="ECO:0000256" key="3">
    <source>
        <dbReference type="ARBA" id="ARBA00004496"/>
    </source>
</evidence>